<dbReference type="KEGG" id="ehx:EMIHUDRAFT_222666"/>
<evidence type="ECO:0000256" key="3">
    <source>
        <dbReference type="SAM" id="Phobius"/>
    </source>
</evidence>
<keyword evidence="1" id="KW-0547">Nucleotide-binding</keyword>
<dbReference type="Pfam" id="PF00005">
    <property type="entry name" value="ABC_tran"/>
    <property type="match status" value="2"/>
</dbReference>
<protein>
    <recommendedName>
        <fullName evidence="4">ABC transporter domain-containing protein</fullName>
    </recommendedName>
</protein>
<dbReference type="SUPFAM" id="SSF52540">
    <property type="entry name" value="P-loop containing nucleoside triphosphate hydrolases"/>
    <property type="match status" value="1"/>
</dbReference>
<sequence length="436" mass="46286">MGFTEQFDVLLLTRKRGRVVRLFLAALLALLVLDVVGTLLLRLAPSIIIRSKSPPAWSWAQLGDFRDDTLDLFLLLILRTLLVATLGVAAVRCGTPNLTAAPAEVDGLAPLLLNGSGGGSVCEVVPPESGGNGAAQPTHAVKAEHLRSHALKEAAEVRKGLLVAAIFGVSTAAQVYVGVKCISFRGEWERDAHVLTAQGVLFGVAVLLINVESWLLKRLAGGKRVSSLRDWTIEISEVAFRYQMRPGNPVLEGVSFSVPAGSVCALVGRSGGGKSTLVHLLLRYYDPLSGAIRLGGADYRDLDLPSLHAATGVVSQDSQLFDSLACQRQRLAIARCLLRKPRLLLLDEATSALDAESESLVQRALDDLIWGNADGGKTVVLVAHRLSTVVNAAQIVVLDRGAVAEVGPHAALLERDGIYASLVAKQLHAQAAVIDG</sequence>
<keyword evidence="3" id="KW-0812">Transmembrane</keyword>
<dbReference type="GeneID" id="17285827"/>
<dbReference type="PROSITE" id="PS50893">
    <property type="entry name" value="ABC_TRANSPORTER_2"/>
    <property type="match status" value="1"/>
</dbReference>
<dbReference type="GO" id="GO:0016887">
    <property type="term" value="F:ATP hydrolysis activity"/>
    <property type="evidence" value="ECO:0007669"/>
    <property type="project" value="InterPro"/>
</dbReference>
<dbReference type="STRING" id="2903.R1FXV0"/>
<proteinExistence type="predicted"/>
<evidence type="ECO:0000256" key="2">
    <source>
        <dbReference type="ARBA" id="ARBA00022840"/>
    </source>
</evidence>
<dbReference type="HOGENOM" id="CLU_629188_0_0_1"/>
<dbReference type="Gene3D" id="3.40.50.300">
    <property type="entry name" value="P-loop containing nucleotide triphosphate hydrolases"/>
    <property type="match status" value="2"/>
</dbReference>
<keyword evidence="3" id="KW-0472">Membrane</keyword>
<dbReference type="PANTHER" id="PTHR24221">
    <property type="entry name" value="ATP-BINDING CASSETTE SUB-FAMILY B"/>
    <property type="match status" value="1"/>
</dbReference>
<dbReference type="GO" id="GO:0016020">
    <property type="term" value="C:membrane"/>
    <property type="evidence" value="ECO:0007669"/>
    <property type="project" value="TreeGrafter"/>
</dbReference>
<dbReference type="EnsemblProtists" id="EOD40556">
    <property type="protein sequence ID" value="EOD40556"/>
    <property type="gene ID" value="EMIHUDRAFT_222666"/>
</dbReference>
<keyword evidence="3" id="KW-1133">Transmembrane helix</keyword>
<evidence type="ECO:0000313" key="5">
    <source>
        <dbReference type="EnsemblProtists" id="EOD40556"/>
    </source>
</evidence>
<dbReference type="InterPro" id="IPR003439">
    <property type="entry name" value="ABC_transporter-like_ATP-bd"/>
</dbReference>
<dbReference type="Proteomes" id="UP000013827">
    <property type="component" value="Unassembled WGS sequence"/>
</dbReference>
<dbReference type="AlphaFoldDB" id="A0A0D3KXS1"/>
<dbReference type="InterPro" id="IPR027417">
    <property type="entry name" value="P-loop_NTPase"/>
</dbReference>
<feature type="transmembrane region" description="Helical" evidence="3">
    <location>
        <begin position="161"/>
        <end position="179"/>
    </location>
</feature>
<dbReference type="GO" id="GO:0005524">
    <property type="term" value="F:ATP binding"/>
    <property type="evidence" value="ECO:0007669"/>
    <property type="project" value="UniProtKB-KW"/>
</dbReference>
<keyword evidence="6" id="KW-1185">Reference proteome</keyword>
<reference evidence="5" key="2">
    <citation type="submission" date="2024-10" db="UniProtKB">
        <authorList>
            <consortium name="EnsemblProtists"/>
        </authorList>
    </citation>
    <scope>IDENTIFICATION</scope>
</reference>
<dbReference type="RefSeq" id="XP_005792985.1">
    <property type="nucleotide sequence ID" value="XM_005792928.1"/>
</dbReference>
<feature type="transmembrane region" description="Helical" evidence="3">
    <location>
        <begin position="72"/>
        <end position="91"/>
    </location>
</feature>
<accession>A0A0D3KXS1</accession>
<dbReference type="InterPro" id="IPR039421">
    <property type="entry name" value="Type_1_exporter"/>
</dbReference>
<dbReference type="GO" id="GO:0042626">
    <property type="term" value="F:ATPase-coupled transmembrane transporter activity"/>
    <property type="evidence" value="ECO:0007669"/>
    <property type="project" value="TreeGrafter"/>
</dbReference>
<name>A0A0D3KXS1_EMIH1</name>
<dbReference type="eggNOG" id="KOG0055">
    <property type="taxonomic scope" value="Eukaryota"/>
</dbReference>
<feature type="transmembrane region" description="Helical" evidence="3">
    <location>
        <begin position="22"/>
        <end position="44"/>
    </location>
</feature>
<evidence type="ECO:0000259" key="4">
    <source>
        <dbReference type="PROSITE" id="PS50893"/>
    </source>
</evidence>
<reference evidence="6" key="1">
    <citation type="journal article" date="2013" name="Nature">
        <title>Pan genome of the phytoplankton Emiliania underpins its global distribution.</title>
        <authorList>
            <person name="Read B.A."/>
            <person name="Kegel J."/>
            <person name="Klute M.J."/>
            <person name="Kuo A."/>
            <person name="Lefebvre S.C."/>
            <person name="Maumus F."/>
            <person name="Mayer C."/>
            <person name="Miller J."/>
            <person name="Monier A."/>
            <person name="Salamov A."/>
            <person name="Young J."/>
            <person name="Aguilar M."/>
            <person name="Claverie J.M."/>
            <person name="Frickenhaus S."/>
            <person name="Gonzalez K."/>
            <person name="Herman E.K."/>
            <person name="Lin Y.C."/>
            <person name="Napier J."/>
            <person name="Ogata H."/>
            <person name="Sarno A.F."/>
            <person name="Shmutz J."/>
            <person name="Schroeder D."/>
            <person name="de Vargas C."/>
            <person name="Verret F."/>
            <person name="von Dassow P."/>
            <person name="Valentin K."/>
            <person name="Van de Peer Y."/>
            <person name="Wheeler G."/>
            <person name="Dacks J.B."/>
            <person name="Delwiche C.F."/>
            <person name="Dyhrman S.T."/>
            <person name="Glockner G."/>
            <person name="John U."/>
            <person name="Richards T."/>
            <person name="Worden A.Z."/>
            <person name="Zhang X."/>
            <person name="Grigoriev I.V."/>
            <person name="Allen A.E."/>
            <person name="Bidle K."/>
            <person name="Borodovsky M."/>
            <person name="Bowler C."/>
            <person name="Brownlee C."/>
            <person name="Cock J.M."/>
            <person name="Elias M."/>
            <person name="Gladyshev V.N."/>
            <person name="Groth M."/>
            <person name="Guda C."/>
            <person name="Hadaegh A."/>
            <person name="Iglesias-Rodriguez M.D."/>
            <person name="Jenkins J."/>
            <person name="Jones B.M."/>
            <person name="Lawson T."/>
            <person name="Leese F."/>
            <person name="Lindquist E."/>
            <person name="Lobanov A."/>
            <person name="Lomsadze A."/>
            <person name="Malik S.B."/>
            <person name="Marsh M.E."/>
            <person name="Mackinder L."/>
            <person name="Mock T."/>
            <person name="Mueller-Roeber B."/>
            <person name="Pagarete A."/>
            <person name="Parker M."/>
            <person name="Probert I."/>
            <person name="Quesneville H."/>
            <person name="Raines C."/>
            <person name="Rensing S.A."/>
            <person name="Riano-Pachon D.M."/>
            <person name="Richier S."/>
            <person name="Rokitta S."/>
            <person name="Shiraiwa Y."/>
            <person name="Soanes D.M."/>
            <person name="van der Giezen M."/>
            <person name="Wahlund T.M."/>
            <person name="Williams B."/>
            <person name="Wilson W."/>
            <person name="Wolfe G."/>
            <person name="Wurch L.L."/>
        </authorList>
    </citation>
    <scope>NUCLEOTIDE SEQUENCE</scope>
</reference>
<dbReference type="InterPro" id="IPR003593">
    <property type="entry name" value="AAA+_ATPase"/>
</dbReference>
<dbReference type="SMART" id="SM00382">
    <property type="entry name" value="AAA"/>
    <property type="match status" value="1"/>
</dbReference>
<organism evidence="5 6">
    <name type="scientific">Emiliania huxleyi (strain CCMP1516)</name>
    <dbReference type="NCBI Taxonomy" id="280463"/>
    <lineage>
        <taxon>Eukaryota</taxon>
        <taxon>Haptista</taxon>
        <taxon>Haptophyta</taxon>
        <taxon>Prymnesiophyceae</taxon>
        <taxon>Isochrysidales</taxon>
        <taxon>Noelaerhabdaceae</taxon>
        <taxon>Emiliania</taxon>
    </lineage>
</organism>
<keyword evidence="2" id="KW-0067">ATP-binding</keyword>
<dbReference type="PaxDb" id="2903-EOD40556"/>
<dbReference type="PANTHER" id="PTHR24221:SF503">
    <property type="entry name" value="MITOCHONDRIAL POTASSIUM CHANNEL ATP-BINDING SUBUNIT"/>
    <property type="match status" value="1"/>
</dbReference>
<evidence type="ECO:0000313" key="6">
    <source>
        <dbReference type="Proteomes" id="UP000013827"/>
    </source>
</evidence>
<feature type="domain" description="ABC transporter" evidence="4">
    <location>
        <begin position="233"/>
        <end position="425"/>
    </location>
</feature>
<feature type="transmembrane region" description="Helical" evidence="3">
    <location>
        <begin position="199"/>
        <end position="216"/>
    </location>
</feature>
<evidence type="ECO:0000256" key="1">
    <source>
        <dbReference type="ARBA" id="ARBA00022741"/>
    </source>
</evidence>